<dbReference type="FunFam" id="3.10.20.340:FF:000003">
    <property type="entry name" value="Arginine biosynthesis bifunctional protein ArgJ"/>
    <property type="match status" value="1"/>
</dbReference>
<reference evidence="11 12" key="1">
    <citation type="submission" date="2019-08" db="EMBL/GenBank/DDBJ databases">
        <authorList>
            <person name="Dhanesh K."/>
            <person name="Kumar G."/>
            <person name="Sasikala C."/>
            <person name="Venkata Ramana C."/>
        </authorList>
    </citation>
    <scope>NUCLEOTIDE SEQUENCE [LARGE SCALE GENOMIC DNA]</scope>
    <source>
        <strain evidence="11 12">JC645</strain>
    </source>
</reference>
<evidence type="ECO:0000256" key="3">
    <source>
        <dbReference type="ARBA" id="ARBA00011475"/>
    </source>
</evidence>
<dbReference type="Pfam" id="PF01960">
    <property type="entry name" value="ArgJ"/>
    <property type="match status" value="1"/>
</dbReference>
<comment type="pathway">
    <text evidence="10">Amino-acid biosynthesis; L-arginine biosynthesis; N(2)-acetyl-L-ornithine from L-glutamate: step 1/4.</text>
</comment>
<dbReference type="EC" id="2.3.1.1" evidence="10"/>
<organism evidence="11 12">
    <name type="scientific">Roseiconus nitratireducens</name>
    <dbReference type="NCBI Taxonomy" id="2605748"/>
    <lineage>
        <taxon>Bacteria</taxon>
        <taxon>Pseudomonadati</taxon>
        <taxon>Planctomycetota</taxon>
        <taxon>Planctomycetia</taxon>
        <taxon>Pirellulales</taxon>
        <taxon>Pirellulaceae</taxon>
        <taxon>Roseiconus</taxon>
    </lineage>
</organism>
<dbReference type="EC" id="2.3.1.35" evidence="10"/>
<comment type="catalytic activity">
    <reaction evidence="10">
        <text>L-glutamate + acetyl-CoA = N-acetyl-L-glutamate + CoA + H(+)</text>
        <dbReference type="Rhea" id="RHEA:24292"/>
        <dbReference type="ChEBI" id="CHEBI:15378"/>
        <dbReference type="ChEBI" id="CHEBI:29985"/>
        <dbReference type="ChEBI" id="CHEBI:44337"/>
        <dbReference type="ChEBI" id="CHEBI:57287"/>
        <dbReference type="ChEBI" id="CHEBI:57288"/>
        <dbReference type="EC" id="2.3.1.1"/>
    </reaction>
</comment>
<dbReference type="FunFam" id="3.60.70.12:FF:000001">
    <property type="entry name" value="Arginine biosynthesis bifunctional protein ArgJ, chloroplastic"/>
    <property type="match status" value="1"/>
</dbReference>
<dbReference type="SUPFAM" id="SSF56266">
    <property type="entry name" value="DmpA/ArgJ-like"/>
    <property type="match status" value="1"/>
</dbReference>
<dbReference type="GO" id="GO:0005737">
    <property type="term" value="C:cytoplasm"/>
    <property type="evidence" value="ECO:0007669"/>
    <property type="project" value="UniProtKB-SubCell"/>
</dbReference>
<dbReference type="GO" id="GO:0006592">
    <property type="term" value="P:ornithine biosynthetic process"/>
    <property type="evidence" value="ECO:0007669"/>
    <property type="project" value="TreeGrafter"/>
</dbReference>
<feature type="site" description="Involved in the stabilization of negative charge on the oxyanion by the formation of the oxyanion hole" evidence="10">
    <location>
        <position position="109"/>
    </location>
</feature>
<evidence type="ECO:0000256" key="9">
    <source>
        <dbReference type="ARBA" id="ARBA00023315"/>
    </source>
</evidence>
<sequence>MTDFQLPVGFRFSGVAAGIKKSGKPDVSLIVGDGPLTAAGVYTQNQVVAAPVLWCRQRTPSDSVRAVITNSGNANACTGDQGLQDAQTMCRQVAAAVAIDPDDVLVMSTGIIGQPLPMEVVCRGIDAAADQLGDSAEDFVRAADAILTTDQGRKVASRVVVLGDQPVRIAAMAKGAGMIAPNMATLLAVVLTDAKLTPTQAQELIAGAADRSFNSVSVDGHTSTNDTLLMLSSGASGAEVTAEHLPAFAAAVEQICQELAWALVADGEGATHVMRIQVTGAASDGDAKVIARAVGESLLVKTAITGGDPNWGRIVSAAGAAGPKIEPTKTALKINGTPIYSDGGPTRYDAATLSQSMKAEKEVLVELTVGQGSGQATRWASDLTVEYVRFNSEYTT</sequence>
<dbReference type="UniPathway" id="UPA00068">
    <property type="reaction ID" value="UER00106"/>
</dbReference>
<feature type="binding site" evidence="10">
    <location>
        <position position="174"/>
    </location>
    <ligand>
        <name>substrate</name>
    </ligand>
</feature>
<dbReference type="HAMAP" id="MF_01106">
    <property type="entry name" value="ArgJ"/>
    <property type="match status" value="1"/>
</dbReference>
<dbReference type="InterPro" id="IPR016117">
    <property type="entry name" value="ArgJ-like_dom_sf"/>
</dbReference>
<feature type="binding site" evidence="10">
    <location>
        <position position="391"/>
    </location>
    <ligand>
        <name>substrate</name>
    </ligand>
</feature>
<evidence type="ECO:0000313" key="11">
    <source>
        <dbReference type="EMBL" id="KAA5541482.1"/>
    </source>
</evidence>
<feature type="site" description="Cleavage; by autolysis" evidence="10">
    <location>
        <begin position="184"/>
        <end position="185"/>
    </location>
</feature>
<evidence type="ECO:0000256" key="2">
    <source>
        <dbReference type="ARBA" id="ARBA00006774"/>
    </source>
</evidence>
<feature type="chain" id="PRO_5024521418" description="Arginine biosynthesis bifunctional protein ArgJ alpha chain" evidence="10">
    <location>
        <begin position="1"/>
        <end position="184"/>
    </location>
</feature>
<evidence type="ECO:0000256" key="10">
    <source>
        <dbReference type="HAMAP-Rule" id="MF_01106"/>
    </source>
</evidence>
<gene>
    <name evidence="10 11" type="primary">argJ</name>
    <name evidence="11" type="ORF">FYK55_18145</name>
</gene>
<dbReference type="Gene3D" id="3.60.70.12">
    <property type="entry name" value="L-amino peptidase D-ALA esterase/amidase"/>
    <property type="match status" value="1"/>
</dbReference>
<feature type="binding site" evidence="10">
    <location>
        <position position="185"/>
    </location>
    <ligand>
        <name>substrate</name>
    </ligand>
</feature>
<proteinExistence type="inferred from homology"/>
<dbReference type="PANTHER" id="PTHR23100">
    <property type="entry name" value="ARGININE BIOSYNTHESIS BIFUNCTIONAL PROTEIN ARGJ"/>
    <property type="match status" value="1"/>
</dbReference>
<feature type="binding site" evidence="10">
    <location>
        <position position="396"/>
    </location>
    <ligand>
        <name>substrate</name>
    </ligand>
</feature>
<feature type="binding site" evidence="10">
    <location>
        <position position="148"/>
    </location>
    <ligand>
        <name>substrate</name>
    </ligand>
</feature>
<evidence type="ECO:0000256" key="8">
    <source>
        <dbReference type="ARBA" id="ARBA00022813"/>
    </source>
</evidence>
<name>A0A5M6D5A2_9BACT</name>
<comment type="subcellular location">
    <subcellularLocation>
        <location evidence="1 10">Cytoplasm</location>
    </subcellularLocation>
</comment>
<dbReference type="GO" id="GO:0004042">
    <property type="term" value="F:L-glutamate N-acetyltransferase activity"/>
    <property type="evidence" value="ECO:0007669"/>
    <property type="project" value="UniProtKB-UniRule"/>
</dbReference>
<dbReference type="Proteomes" id="UP000324479">
    <property type="component" value="Unassembled WGS sequence"/>
</dbReference>
<evidence type="ECO:0000256" key="6">
    <source>
        <dbReference type="ARBA" id="ARBA00022605"/>
    </source>
</evidence>
<comment type="caution">
    <text evidence="11">The sequence shown here is derived from an EMBL/GenBank/DDBJ whole genome shotgun (WGS) entry which is preliminary data.</text>
</comment>
<dbReference type="Gene3D" id="3.10.20.340">
    <property type="entry name" value="ArgJ beta chain, C-terminal domain"/>
    <property type="match status" value="1"/>
</dbReference>
<protein>
    <recommendedName>
        <fullName evidence="10">Arginine biosynthesis bifunctional protein ArgJ</fullName>
    </recommendedName>
    <domain>
        <recommendedName>
            <fullName evidence="10">Glutamate N-acetyltransferase</fullName>
            <ecNumber evidence="10">2.3.1.35</ecNumber>
        </recommendedName>
        <alternativeName>
            <fullName evidence="10">Ornithine acetyltransferase</fullName>
            <shortName evidence="10">OATase</shortName>
        </alternativeName>
        <alternativeName>
            <fullName evidence="10">Ornithine transacetylase</fullName>
        </alternativeName>
    </domain>
    <domain>
        <recommendedName>
            <fullName evidence="10">Amino-acid acetyltransferase</fullName>
            <ecNumber evidence="10">2.3.1.1</ecNumber>
        </recommendedName>
        <alternativeName>
            <fullName evidence="10">N-acetylglutamate synthase</fullName>
            <shortName evidence="10">AGSase</shortName>
        </alternativeName>
    </domain>
    <component>
        <recommendedName>
            <fullName evidence="10">Arginine biosynthesis bifunctional protein ArgJ alpha chain</fullName>
        </recommendedName>
    </component>
    <component>
        <recommendedName>
            <fullName evidence="10">Arginine biosynthesis bifunctional protein ArgJ beta chain</fullName>
        </recommendedName>
    </component>
</protein>
<dbReference type="AlphaFoldDB" id="A0A5M6D5A2"/>
<evidence type="ECO:0000313" key="12">
    <source>
        <dbReference type="Proteomes" id="UP000324479"/>
    </source>
</evidence>
<evidence type="ECO:0000256" key="5">
    <source>
        <dbReference type="ARBA" id="ARBA00022571"/>
    </source>
</evidence>
<comment type="catalytic activity">
    <reaction evidence="10">
        <text>N(2)-acetyl-L-ornithine + L-glutamate = N-acetyl-L-glutamate + L-ornithine</text>
        <dbReference type="Rhea" id="RHEA:15349"/>
        <dbReference type="ChEBI" id="CHEBI:29985"/>
        <dbReference type="ChEBI" id="CHEBI:44337"/>
        <dbReference type="ChEBI" id="CHEBI:46911"/>
        <dbReference type="ChEBI" id="CHEBI:57805"/>
        <dbReference type="EC" id="2.3.1.35"/>
    </reaction>
</comment>
<comment type="pathway">
    <text evidence="10">Amino-acid biosynthesis; L-arginine biosynthesis; L-ornithine and N-acetyl-L-glutamate from L-glutamate and N(2)-acetyl-L-ornithine (cyclic): step 1/1.</text>
</comment>
<dbReference type="GO" id="GO:0006526">
    <property type="term" value="P:L-arginine biosynthetic process"/>
    <property type="evidence" value="ECO:0007669"/>
    <property type="project" value="UniProtKB-UniRule"/>
</dbReference>
<dbReference type="GO" id="GO:0004358">
    <property type="term" value="F:L-glutamate N-acetyltransferase activity, acting on acetyl-L-ornithine as donor"/>
    <property type="evidence" value="ECO:0007669"/>
    <property type="project" value="UniProtKB-UniRule"/>
</dbReference>
<feature type="site" description="Involved in the stabilization of negative charge on the oxyanion by the formation of the oxyanion hole" evidence="10">
    <location>
        <position position="110"/>
    </location>
</feature>
<evidence type="ECO:0000256" key="7">
    <source>
        <dbReference type="ARBA" id="ARBA00022679"/>
    </source>
</evidence>
<dbReference type="PANTHER" id="PTHR23100:SF0">
    <property type="entry name" value="ARGININE BIOSYNTHESIS BIFUNCTIONAL PROTEIN ARGJ, MITOCHONDRIAL"/>
    <property type="match status" value="1"/>
</dbReference>
<feature type="binding site" evidence="10">
    <location>
        <position position="268"/>
    </location>
    <ligand>
        <name>substrate</name>
    </ligand>
</feature>
<dbReference type="CDD" id="cd02152">
    <property type="entry name" value="OAT"/>
    <property type="match status" value="1"/>
</dbReference>
<accession>A0A5M6D5A2</accession>
<dbReference type="InterPro" id="IPR042195">
    <property type="entry name" value="ArgJ_beta_C"/>
</dbReference>
<keyword evidence="10" id="KW-0511">Multifunctional enzyme</keyword>
<comment type="subunit">
    <text evidence="3 10">Heterotetramer of two alpha and two beta chains.</text>
</comment>
<dbReference type="InterPro" id="IPR002813">
    <property type="entry name" value="Arg_biosynth_ArgJ"/>
</dbReference>
<keyword evidence="7 10" id="KW-0808">Transferase</keyword>
<comment type="function">
    <text evidence="10">Catalyzes two activities which are involved in the cyclic version of arginine biosynthesis: the synthesis of N-acetylglutamate from glutamate and acetyl-CoA as the acetyl donor, and of ornithine by transacetylation between N(2)-acetylornithine and glutamate.</text>
</comment>
<keyword evidence="8 10" id="KW-0068">Autocatalytic cleavage</keyword>
<keyword evidence="5 10" id="KW-0055">Arginine biosynthesis</keyword>
<dbReference type="RefSeq" id="WP_150077869.1">
    <property type="nucleotide sequence ID" value="NZ_VWOX01000010.1"/>
</dbReference>
<keyword evidence="6 10" id="KW-0028">Amino-acid biosynthesis</keyword>
<evidence type="ECO:0000256" key="4">
    <source>
        <dbReference type="ARBA" id="ARBA00022490"/>
    </source>
</evidence>
<dbReference type="NCBIfam" id="NF003802">
    <property type="entry name" value="PRK05388.1"/>
    <property type="match status" value="1"/>
</dbReference>
<dbReference type="NCBIfam" id="TIGR00120">
    <property type="entry name" value="ArgJ"/>
    <property type="match status" value="1"/>
</dbReference>
<evidence type="ECO:0000256" key="1">
    <source>
        <dbReference type="ARBA" id="ARBA00004496"/>
    </source>
</evidence>
<feature type="active site" description="Nucleophile" evidence="10">
    <location>
        <position position="185"/>
    </location>
</feature>
<comment type="similarity">
    <text evidence="2 10">Belongs to the ArgJ family.</text>
</comment>
<keyword evidence="9 10" id="KW-0012">Acyltransferase</keyword>
<keyword evidence="4 10" id="KW-0963">Cytoplasm</keyword>
<feature type="chain" id="PRO_5024521419" description="Arginine biosynthesis bifunctional protein ArgJ beta chain" evidence="10">
    <location>
        <begin position="185"/>
        <end position="396"/>
    </location>
</feature>
<keyword evidence="12" id="KW-1185">Reference proteome</keyword>
<dbReference type="EMBL" id="VWOX01000010">
    <property type="protein sequence ID" value="KAA5541482.1"/>
    <property type="molecule type" value="Genomic_DNA"/>
</dbReference>